<organism evidence="1">
    <name type="scientific">bioreactor metagenome</name>
    <dbReference type="NCBI Taxonomy" id="1076179"/>
    <lineage>
        <taxon>unclassified sequences</taxon>
        <taxon>metagenomes</taxon>
        <taxon>ecological metagenomes</taxon>
    </lineage>
</organism>
<dbReference type="InterPro" id="IPR029039">
    <property type="entry name" value="Flavoprotein-like_sf"/>
</dbReference>
<reference evidence="1" key="1">
    <citation type="submission" date="2019-08" db="EMBL/GenBank/DDBJ databases">
        <authorList>
            <person name="Kucharzyk K."/>
            <person name="Murdoch R.W."/>
            <person name="Higgins S."/>
            <person name="Loffler F."/>
        </authorList>
    </citation>
    <scope>NUCLEOTIDE SEQUENCE</scope>
</reference>
<dbReference type="AlphaFoldDB" id="A0A644YQ84"/>
<evidence type="ECO:0008006" key="2">
    <source>
        <dbReference type="Google" id="ProtNLM"/>
    </source>
</evidence>
<dbReference type="EMBL" id="VSSQ01005851">
    <property type="protein sequence ID" value="MPM30666.1"/>
    <property type="molecule type" value="Genomic_DNA"/>
</dbReference>
<dbReference type="Gene3D" id="3.40.50.360">
    <property type="match status" value="1"/>
</dbReference>
<accession>A0A644YQ84</accession>
<proteinExistence type="predicted"/>
<protein>
    <recommendedName>
        <fullName evidence="2">NADPH-dependent FMN reductase-like domain-containing protein</fullName>
    </recommendedName>
</protein>
<dbReference type="SUPFAM" id="SSF52218">
    <property type="entry name" value="Flavoproteins"/>
    <property type="match status" value="1"/>
</dbReference>
<evidence type="ECO:0000313" key="1">
    <source>
        <dbReference type="EMBL" id="MPM30666.1"/>
    </source>
</evidence>
<gene>
    <name evidence="1" type="ORF">SDC9_77216</name>
</gene>
<name>A0A644YQ84_9ZZZZ</name>
<comment type="caution">
    <text evidence="1">The sequence shown here is derived from an EMBL/GenBank/DDBJ whole genome shotgun (WGS) entry which is preliminary data.</text>
</comment>
<sequence>MRLIIHDLKKEDFEKEFSSSLEDTVIISDDESIHNCIGCFGCWVKTPGACVIRDKYADMGKYLSKCREVIIISQCFYGGFSPFVKNVLDRSISYVHPFFKIKNGEMHHQRRYDNNVCMKVWFYGNKITEKEKRTARGIVKANCINLYWDISNITFSNNINELGEQIL</sequence>